<dbReference type="Pfam" id="PF03379">
    <property type="entry name" value="CcmB"/>
    <property type="match status" value="1"/>
</dbReference>
<dbReference type="GO" id="GO:0017004">
    <property type="term" value="P:cytochrome complex assembly"/>
    <property type="evidence" value="ECO:0007669"/>
    <property type="project" value="UniProtKB-KW"/>
</dbReference>
<dbReference type="OrthoDB" id="328767at2"/>
<dbReference type="PANTHER" id="PTHR30070">
    <property type="entry name" value="HEME EXPORTER PROTEIN B"/>
    <property type="match status" value="1"/>
</dbReference>
<feature type="transmembrane region" description="Helical" evidence="8">
    <location>
        <begin position="46"/>
        <end position="67"/>
    </location>
</feature>
<accession>A0A2M9XDE8</accession>
<feature type="transmembrane region" description="Helical" evidence="8">
    <location>
        <begin position="21"/>
        <end position="40"/>
    </location>
</feature>
<evidence type="ECO:0000313" key="10">
    <source>
        <dbReference type="Proteomes" id="UP000232196"/>
    </source>
</evidence>
<dbReference type="AlphaFoldDB" id="A0A2M9XDE8"/>
<reference evidence="9 10" key="1">
    <citation type="submission" date="2017-07" db="EMBL/GenBank/DDBJ databases">
        <title>Leptospira spp. isolated from tropical soils.</title>
        <authorList>
            <person name="Thibeaux R."/>
            <person name="Iraola G."/>
            <person name="Ferres I."/>
            <person name="Bierque E."/>
            <person name="Girault D."/>
            <person name="Soupe-Gilbert M.-E."/>
            <person name="Picardeau M."/>
            <person name="Goarant C."/>
        </authorList>
    </citation>
    <scope>NUCLEOTIDE SEQUENCE [LARGE SCALE GENOMIC DNA]</scope>
    <source>
        <strain evidence="9 10">MCA1-C-A1</strain>
    </source>
</reference>
<evidence type="ECO:0000256" key="1">
    <source>
        <dbReference type="ARBA" id="ARBA00004141"/>
    </source>
</evidence>
<dbReference type="GO" id="GO:1903607">
    <property type="term" value="P:cytochrome c biosynthetic process"/>
    <property type="evidence" value="ECO:0007669"/>
    <property type="project" value="TreeGrafter"/>
</dbReference>
<dbReference type="GO" id="GO:0005886">
    <property type="term" value="C:plasma membrane"/>
    <property type="evidence" value="ECO:0007669"/>
    <property type="project" value="TreeGrafter"/>
</dbReference>
<evidence type="ECO:0000256" key="2">
    <source>
        <dbReference type="ARBA" id="ARBA00010544"/>
    </source>
</evidence>
<dbReference type="InterPro" id="IPR003544">
    <property type="entry name" value="Cyt_c_biogenesis_CcmB"/>
</dbReference>
<proteinExistence type="inferred from homology"/>
<sequence>MKAILALIRKEFRLLGKASNGILSLLVLVSAMVFLFHYALERNGKIDLIALIGLKWAILFVASFVLVGQFTWEEREAGGGTASRLFISPWILYFSKSILVFIALSASAIYLMGLFALMFSAFPADINEFGRQIVFFFPGLLCLSFLGVCLSHISLSSRLKEILLPLLLVPLSIPVFLYGMEAERKFISQPFSALVGSFCLILAFSFFYGSMGALLVEMTSDE</sequence>
<dbReference type="EMBL" id="NPDN01000004">
    <property type="protein sequence ID" value="PJZ25726.1"/>
    <property type="molecule type" value="Genomic_DNA"/>
</dbReference>
<comment type="caution">
    <text evidence="9">The sequence shown here is derived from an EMBL/GenBank/DDBJ whole genome shotgun (WGS) entry which is preliminary data.</text>
</comment>
<comment type="similarity">
    <text evidence="2">Belongs to the CcmB/CycW/HelB family.</text>
</comment>
<feature type="transmembrane region" description="Helical" evidence="8">
    <location>
        <begin position="191"/>
        <end position="216"/>
    </location>
</feature>
<keyword evidence="6 8" id="KW-1133">Transmembrane helix</keyword>
<dbReference type="PANTHER" id="PTHR30070:SF1">
    <property type="entry name" value="CYTOCHROME C BIOGENESIS B-RELATED"/>
    <property type="match status" value="1"/>
</dbReference>
<keyword evidence="10" id="KW-1185">Reference proteome</keyword>
<evidence type="ECO:0000256" key="7">
    <source>
        <dbReference type="ARBA" id="ARBA00023136"/>
    </source>
</evidence>
<dbReference type="GO" id="GO:0015232">
    <property type="term" value="F:heme transmembrane transporter activity"/>
    <property type="evidence" value="ECO:0007669"/>
    <property type="project" value="InterPro"/>
</dbReference>
<keyword evidence="4 8" id="KW-0812">Transmembrane</keyword>
<feature type="transmembrane region" description="Helical" evidence="8">
    <location>
        <begin position="98"/>
        <end position="121"/>
    </location>
</feature>
<feature type="transmembrane region" description="Helical" evidence="8">
    <location>
        <begin position="133"/>
        <end position="155"/>
    </location>
</feature>
<dbReference type="Proteomes" id="UP000232196">
    <property type="component" value="Unassembled WGS sequence"/>
</dbReference>
<name>A0A2M9XDE8_9LEPT</name>
<evidence type="ECO:0000256" key="4">
    <source>
        <dbReference type="ARBA" id="ARBA00022692"/>
    </source>
</evidence>
<evidence type="ECO:0000256" key="8">
    <source>
        <dbReference type="SAM" id="Phobius"/>
    </source>
</evidence>
<comment type="subcellular location">
    <subcellularLocation>
        <location evidence="1">Membrane</location>
        <topology evidence="1">Multi-pass membrane protein</topology>
    </subcellularLocation>
</comment>
<evidence type="ECO:0000256" key="3">
    <source>
        <dbReference type="ARBA" id="ARBA00022448"/>
    </source>
</evidence>
<gene>
    <name evidence="9" type="ORF">CH357_08735</name>
</gene>
<evidence type="ECO:0000256" key="6">
    <source>
        <dbReference type="ARBA" id="ARBA00022989"/>
    </source>
</evidence>
<evidence type="ECO:0000313" key="9">
    <source>
        <dbReference type="EMBL" id="PJZ25726.1"/>
    </source>
</evidence>
<organism evidence="9 10">
    <name type="scientific">Leptospira hartskeerlii</name>
    <dbReference type="NCBI Taxonomy" id="2023177"/>
    <lineage>
        <taxon>Bacteria</taxon>
        <taxon>Pseudomonadati</taxon>
        <taxon>Spirochaetota</taxon>
        <taxon>Spirochaetia</taxon>
        <taxon>Leptospirales</taxon>
        <taxon>Leptospiraceae</taxon>
        <taxon>Leptospira</taxon>
    </lineage>
</organism>
<keyword evidence="5" id="KW-0201">Cytochrome c-type biogenesis</keyword>
<evidence type="ECO:0000256" key="5">
    <source>
        <dbReference type="ARBA" id="ARBA00022748"/>
    </source>
</evidence>
<dbReference type="RefSeq" id="WP_100706368.1">
    <property type="nucleotide sequence ID" value="NZ_NPDL01000001.1"/>
</dbReference>
<protein>
    <submittedName>
        <fullName evidence="9">ABC transporter permease</fullName>
    </submittedName>
</protein>
<feature type="transmembrane region" description="Helical" evidence="8">
    <location>
        <begin position="162"/>
        <end position="179"/>
    </location>
</feature>
<keyword evidence="3" id="KW-0813">Transport</keyword>
<keyword evidence="7 8" id="KW-0472">Membrane</keyword>